<dbReference type="SMART" id="SM00740">
    <property type="entry name" value="PASTA"/>
    <property type="match status" value="2"/>
</dbReference>
<dbReference type="RefSeq" id="WP_013759307.1">
    <property type="nucleotide sequence ID" value="NC_015500.1"/>
</dbReference>
<reference evidence="4" key="1">
    <citation type="submission" date="2011-04" db="EMBL/GenBank/DDBJ databases">
        <title>The complete genome of Treponema brennaborense DSM 12168.</title>
        <authorList>
            <person name="Lucas S."/>
            <person name="Han J."/>
            <person name="Lapidus A."/>
            <person name="Bruce D."/>
            <person name="Goodwin L."/>
            <person name="Pitluck S."/>
            <person name="Peters L."/>
            <person name="Kyrpides N."/>
            <person name="Mavromatis K."/>
            <person name="Ivanova N."/>
            <person name="Mikhailova N."/>
            <person name="Pagani I."/>
            <person name="Teshima H."/>
            <person name="Detter J.C."/>
            <person name="Tapia R."/>
            <person name="Han C."/>
            <person name="Land M."/>
            <person name="Hauser L."/>
            <person name="Markowitz V."/>
            <person name="Cheng J.-F."/>
            <person name="Hugenholtz P."/>
            <person name="Woyke T."/>
            <person name="Wu D."/>
            <person name="Gronow S."/>
            <person name="Wellnitz S."/>
            <person name="Brambilla E."/>
            <person name="Klenk H.-P."/>
            <person name="Eisen J.A."/>
        </authorList>
    </citation>
    <scope>NUCLEOTIDE SEQUENCE [LARGE SCALE GENOMIC DNA]</scope>
    <source>
        <strain evidence="4">DSM 12168 / CIP 105900 / DD5/3</strain>
    </source>
</reference>
<keyword evidence="1" id="KW-1133">Transmembrane helix</keyword>
<dbReference type="STRING" id="906968.Trebr_2193"/>
<proteinExistence type="predicted"/>
<dbReference type="Proteomes" id="UP000006546">
    <property type="component" value="Chromosome"/>
</dbReference>
<dbReference type="Gene3D" id="3.30.10.20">
    <property type="match status" value="2"/>
</dbReference>
<keyword evidence="1" id="KW-0472">Membrane</keyword>
<dbReference type="Pfam" id="PF03793">
    <property type="entry name" value="PASTA"/>
    <property type="match status" value="2"/>
</dbReference>
<sequence length="340" mass="36728">MNIKDFFTKLRIGFSSSMEKMQSNGKALVVAALSAIVVMIAICIAVFFANVKGPEEVLVPDVVGKELTAALIEMQAKELYPKIQLRYSDVPGNEGTILEQNPVSGAIVKAGRRINLVVSRGVVIDQIEDYTGLKLDDLRIKLQTLFSGSTKPLIVLSDPLYKADMSEAGTILEQDPPAGTKIAEPVTVSLVVSRGPAYEQTRVPNLLKMSVNDVLTQMSRSKITFDFTAHTVQDGEVPGTVTAQQETGEFLPNYSRMTVDFAFPAGPLNGNSYGLFTAVLPAYPYPLSMKLDAVTPDGERYTIAAFSHPGGNLSVPYALPAGTQLLLSVEGREEVKSIVQ</sequence>
<evidence type="ECO:0000313" key="4">
    <source>
        <dbReference type="Proteomes" id="UP000006546"/>
    </source>
</evidence>
<keyword evidence="4" id="KW-1185">Reference proteome</keyword>
<dbReference type="CDD" id="cd06577">
    <property type="entry name" value="PASTA_pknB"/>
    <property type="match status" value="2"/>
</dbReference>
<name>F4LL31_TREBD</name>
<dbReference type="OrthoDB" id="367225at2"/>
<evidence type="ECO:0000313" key="3">
    <source>
        <dbReference type="EMBL" id="AEE17605.1"/>
    </source>
</evidence>
<dbReference type="KEGG" id="tbe:Trebr_2193"/>
<protein>
    <submittedName>
        <fullName evidence="3">PASTA domain containing protein</fullName>
    </submittedName>
</protein>
<accession>F4LL31</accession>
<dbReference type="PROSITE" id="PS51178">
    <property type="entry name" value="PASTA"/>
    <property type="match status" value="2"/>
</dbReference>
<evidence type="ECO:0000256" key="1">
    <source>
        <dbReference type="SAM" id="Phobius"/>
    </source>
</evidence>
<dbReference type="EMBL" id="CP002696">
    <property type="protein sequence ID" value="AEE17605.1"/>
    <property type="molecule type" value="Genomic_DNA"/>
</dbReference>
<dbReference type="eggNOG" id="COG2815">
    <property type="taxonomic scope" value="Bacteria"/>
</dbReference>
<dbReference type="InterPro" id="IPR005543">
    <property type="entry name" value="PASTA_dom"/>
</dbReference>
<dbReference type="HOGENOM" id="CLU_066816_0_0_12"/>
<feature type="transmembrane region" description="Helical" evidence="1">
    <location>
        <begin position="27"/>
        <end position="49"/>
    </location>
</feature>
<organism evidence="3 4">
    <name type="scientific">Treponema brennaborense (strain DSM 12168 / CIP 105900 / DD5/3)</name>
    <dbReference type="NCBI Taxonomy" id="906968"/>
    <lineage>
        <taxon>Bacteria</taxon>
        <taxon>Pseudomonadati</taxon>
        <taxon>Spirochaetota</taxon>
        <taxon>Spirochaetia</taxon>
        <taxon>Spirochaetales</taxon>
        <taxon>Treponemataceae</taxon>
        <taxon>Treponema</taxon>
    </lineage>
</organism>
<feature type="domain" description="PASTA" evidence="2">
    <location>
        <begin position="53"/>
        <end position="120"/>
    </location>
</feature>
<evidence type="ECO:0000259" key="2">
    <source>
        <dbReference type="PROSITE" id="PS51178"/>
    </source>
</evidence>
<feature type="domain" description="PASTA" evidence="2">
    <location>
        <begin position="121"/>
        <end position="194"/>
    </location>
</feature>
<dbReference type="AlphaFoldDB" id="F4LL31"/>
<keyword evidence="1" id="KW-0812">Transmembrane</keyword>
<gene>
    <name evidence="3" type="ordered locus">Trebr_2193</name>
</gene>